<feature type="compositionally biased region" description="Polar residues" evidence="1">
    <location>
        <begin position="174"/>
        <end position="205"/>
    </location>
</feature>
<dbReference type="EMBL" id="JADGJQ010000079">
    <property type="protein sequence ID" value="KAJ3172319.1"/>
    <property type="molecule type" value="Genomic_DNA"/>
</dbReference>
<sequence>MDNSVADSAAEKAPASNRVSEAVRSLRSNLEKNYASKPLDVPARHSSKVRRQVAAIENPGSVPALDAQIAASARGKIDAFERLAKNAGAAAPAAEMPIVKKPAVPPMTPGRRAAVASKRVSTRSQSCDPETAPAAASCATPRTWPEIRTRKVLFEPNSKKASKDASVGNPPSTPTRRSQRLNTAAGNGDNSTEKPSTGTNNSTIPEVNIPPSVSYANPFDDDKDEDNARPRFSQSIFAGLPSPVRKSIRVDSRASSVPISSGSVLSTLTEEAKESAVETKKSSARLKSHVQANASASPQADNGLAGPTSVSDAQAKPVTTTTLPTPKTPTKINTLTKEQKAAMKTPSKSVARKSARKVRLPDGGSNDSSAEEVLGTPTKKSGLPEDLDAEAEEISERVALTPSRASERFATHGVESKPMIATKPLLVDEEVQTIPMEAVEGAGKRKRGSSDDEDEAENDAITEAVVEEQTREKRRKVVVEQDASAPAKKKRVAFAKSSSKKTRVTKKPVAAQYDANVMDVDGLFSTVEQWTEELAAEKENEEGVNSDDEGGWLLSVFFKAARLAGLR</sequence>
<name>A0AAD5TEI2_9FUNG</name>
<feature type="compositionally biased region" description="Basic and acidic residues" evidence="1">
    <location>
        <begin position="270"/>
        <end position="281"/>
    </location>
</feature>
<feature type="region of interest" description="Disordered" evidence="1">
    <location>
        <begin position="1"/>
        <end position="46"/>
    </location>
</feature>
<evidence type="ECO:0000256" key="1">
    <source>
        <dbReference type="SAM" id="MobiDB-lite"/>
    </source>
</evidence>
<feature type="compositionally biased region" description="Acidic residues" evidence="1">
    <location>
        <begin position="451"/>
        <end position="460"/>
    </location>
</feature>
<reference evidence="2" key="1">
    <citation type="submission" date="2020-05" db="EMBL/GenBank/DDBJ databases">
        <title>Phylogenomic resolution of chytrid fungi.</title>
        <authorList>
            <person name="Stajich J.E."/>
            <person name="Amses K."/>
            <person name="Simmons R."/>
            <person name="Seto K."/>
            <person name="Myers J."/>
            <person name="Bonds A."/>
            <person name="Quandt C.A."/>
            <person name="Barry K."/>
            <person name="Liu P."/>
            <person name="Grigoriev I."/>
            <person name="Longcore J.E."/>
            <person name="James T.Y."/>
        </authorList>
    </citation>
    <scope>NUCLEOTIDE SEQUENCE</scope>
    <source>
        <strain evidence="2">JEL0379</strain>
    </source>
</reference>
<dbReference type="Proteomes" id="UP001212152">
    <property type="component" value="Unassembled WGS sequence"/>
</dbReference>
<keyword evidence="3" id="KW-1185">Reference proteome</keyword>
<feature type="compositionally biased region" description="Basic residues" evidence="1">
    <location>
        <begin position="487"/>
        <end position="500"/>
    </location>
</feature>
<feature type="region of interest" description="Disordered" evidence="1">
    <location>
        <begin position="436"/>
        <end position="500"/>
    </location>
</feature>
<proteinExistence type="predicted"/>
<dbReference type="AlphaFoldDB" id="A0AAD5TEI2"/>
<comment type="caution">
    <text evidence="2">The sequence shown here is derived from an EMBL/GenBank/DDBJ whole genome shotgun (WGS) entry which is preliminary data.</text>
</comment>
<gene>
    <name evidence="2" type="ORF">HDU87_007914</name>
</gene>
<organism evidence="2 3">
    <name type="scientific">Geranomyces variabilis</name>
    <dbReference type="NCBI Taxonomy" id="109894"/>
    <lineage>
        <taxon>Eukaryota</taxon>
        <taxon>Fungi</taxon>
        <taxon>Fungi incertae sedis</taxon>
        <taxon>Chytridiomycota</taxon>
        <taxon>Chytridiomycota incertae sedis</taxon>
        <taxon>Chytridiomycetes</taxon>
        <taxon>Spizellomycetales</taxon>
        <taxon>Powellomycetaceae</taxon>
        <taxon>Geranomyces</taxon>
    </lineage>
</organism>
<evidence type="ECO:0000313" key="3">
    <source>
        <dbReference type="Proteomes" id="UP001212152"/>
    </source>
</evidence>
<accession>A0AAD5TEI2</accession>
<protein>
    <submittedName>
        <fullName evidence="2">Uncharacterized protein</fullName>
    </submittedName>
</protein>
<feature type="compositionally biased region" description="Basic and acidic residues" evidence="1">
    <location>
        <begin position="145"/>
        <end position="163"/>
    </location>
</feature>
<feature type="region of interest" description="Disordered" evidence="1">
    <location>
        <begin position="101"/>
        <end position="386"/>
    </location>
</feature>
<evidence type="ECO:0000313" key="2">
    <source>
        <dbReference type="EMBL" id="KAJ3172319.1"/>
    </source>
</evidence>
<feature type="compositionally biased region" description="Low complexity" evidence="1">
    <location>
        <begin position="253"/>
        <end position="266"/>
    </location>
</feature>
<feature type="compositionally biased region" description="Polar residues" evidence="1">
    <location>
        <begin position="290"/>
        <end position="300"/>
    </location>
</feature>
<feature type="compositionally biased region" description="Low complexity" evidence="1">
    <location>
        <begin position="316"/>
        <end position="336"/>
    </location>
</feature>